<name>A0A6J2UGN1_DROLE</name>
<evidence type="ECO:0000256" key="3">
    <source>
        <dbReference type="ARBA" id="ARBA00005560"/>
    </source>
</evidence>
<keyword evidence="7" id="KW-0804">Transcription</keyword>
<dbReference type="GO" id="GO:0005737">
    <property type="term" value="C:cytoplasm"/>
    <property type="evidence" value="ECO:0007669"/>
    <property type="project" value="UniProtKB-SubCell"/>
</dbReference>
<feature type="compositionally biased region" description="Gly residues" evidence="11">
    <location>
        <begin position="1015"/>
        <end position="1028"/>
    </location>
</feature>
<dbReference type="RefSeq" id="XP_030386568.1">
    <property type="nucleotide sequence ID" value="XM_030530708.1"/>
</dbReference>
<evidence type="ECO:0000256" key="5">
    <source>
        <dbReference type="ARBA" id="ARBA00023015"/>
    </source>
</evidence>
<keyword evidence="13" id="KW-0418">Kinase</keyword>
<keyword evidence="8" id="KW-0539">Nucleus</keyword>
<feature type="compositionally biased region" description="Low complexity" evidence="11">
    <location>
        <begin position="355"/>
        <end position="364"/>
    </location>
</feature>
<evidence type="ECO:0000256" key="6">
    <source>
        <dbReference type="ARBA" id="ARBA00023125"/>
    </source>
</evidence>
<evidence type="ECO:0000256" key="7">
    <source>
        <dbReference type="ARBA" id="ARBA00023163"/>
    </source>
</evidence>
<dbReference type="GeneID" id="115633296"/>
<dbReference type="SUPFAM" id="SSF55945">
    <property type="entry name" value="TATA-box binding protein-like"/>
    <property type="match status" value="2"/>
</dbReference>
<feature type="compositionally biased region" description="Acidic residues" evidence="11">
    <location>
        <begin position="1097"/>
        <end position="1108"/>
    </location>
</feature>
<dbReference type="FunFam" id="3.30.310.10:FF:000005">
    <property type="entry name" value="TATA box-binding protein-like 1"/>
    <property type="match status" value="1"/>
</dbReference>
<evidence type="ECO:0000313" key="13">
    <source>
        <dbReference type="RefSeq" id="XP_030386568.1"/>
    </source>
</evidence>
<sequence>MAEEHSDLPSDFELQQLLKKSLAEYTINNIVTRDGLSSDSENDNDDVDVDALAEAYFQSHSRQQHQTEQRQQPQPQQAQPQLTFTVNDEDIENLNPNFAVRAEDDQNLQPAFTVKANNENSDSDNNNNNNKNNNNAKTATELVVDQDTTNNNNYTQPKDQAQRRVEDLQFKVSGSIVTNATKHQRKNPITINTLHRPQIKGNRGMATLLQQQQEQIQRQITAAAKSEPEVPASSTYVSPSARLLAHITRAEAAQLALKASAPKPPSTILTVSPTIFTKARPGYPNLPPERIQLEEHQLKQLQPYIVVRPPLRTVASNPPVAKPNANASAANSGRVLTFSQYQALIQQQQQLKQLQQQQQQQHHQAGSGNIISTSGLARAGNPPPQSTSLLMQNEMVSIPKGNLNGSLKTTTSQSSAVLANAPRVYLAPSSSFIAAKGLGNTAVGGTAGGTTGGITTVTTPVRHFSQIGKPQTLPPPIQPLGGGGGSGGATAGGGVGGTGATFQLFAAGQRKLLNGDAMMLLNGNKPLIFASHGGIGGIGNDKTTVPNGNKATTLAGVGSNLFMGVSMPAALPRPSTSKSDLYINAASVTNQKQEQQLETVIISEMSGDAPTEEAIKSPTDAATLDPTEATTIKLQEQQEPISLAKGDDEAEPELDIVINNVVCSFSVRCHLKLREIALHGSNVEYRRENGMVTMKLRRPYTTASIWSSGRITCTGATSEAQAKIAARRYARCLGKLGFPVRFQNFRIVNVLGTCSMPWAIKIVNFSERHRENASYEPELHPGVTYKMRTPKATLKIFSTGSITVTAASVNDVESAIQHIYPLVHEFRKQRSAEELLHLRQKQGKLGLAGPSVADIEAALADKAKTAAENDLFVNMTPAHTTLNNNNSNSNNNINNNNNNSLSTCGLTNATIASPQLLEQYKQYRHLEEQTNLERRHIPFNEANGPSTSSGIISGATTTTTGSSSSSSSSSNICANARRRATECWASKLQNKRPRYNDPSSTATANASALANRMSGPGGGSVSGGGGGGGGAGGVAGGGGYGGFNSGGVRGNGGIGIAGNRRRPPVESVLKQSSSRGRNAPNARRRSSSPHGFKVDDLIEEDDDLGCQY</sequence>
<keyword evidence="6" id="KW-0238">DNA-binding</keyword>
<feature type="compositionally biased region" description="Polar residues" evidence="11">
    <location>
        <begin position="366"/>
        <end position="375"/>
    </location>
</feature>
<dbReference type="Gene3D" id="3.30.310.10">
    <property type="entry name" value="TATA-Binding Protein"/>
    <property type="match status" value="2"/>
</dbReference>
<keyword evidence="5" id="KW-0805">Transcription regulation</keyword>
<dbReference type="CDD" id="cd04517">
    <property type="entry name" value="TLF"/>
    <property type="match status" value="1"/>
</dbReference>
<dbReference type="PRINTS" id="PR00686">
    <property type="entry name" value="TIFACTORIID"/>
</dbReference>
<feature type="compositionally biased region" description="Low complexity" evidence="11">
    <location>
        <begin position="1072"/>
        <end position="1081"/>
    </location>
</feature>
<evidence type="ECO:0000256" key="2">
    <source>
        <dbReference type="ARBA" id="ARBA00004496"/>
    </source>
</evidence>
<dbReference type="Proteomes" id="UP000504634">
    <property type="component" value="Unplaced"/>
</dbReference>
<comment type="similarity">
    <text evidence="3">Belongs to the TBP family.</text>
</comment>
<feature type="compositionally biased region" description="Low complexity" evidence="11">
    <location>
        <begin position="117"/>
        <end position="135"/>
    </location>
</feature>
<feature type="compositionally biased region" description="Low complexity" evidence="11">
    <location>
        <begin position="946"/>
        <end position="970"/>
    </location>
</feature>
<dbReference type="OrthoDB" id="2127950at2759"/>
<reference evidence="13" key="1">
    <citation type="submission" date="2025-08" db="UniProtKB">
        <authorList>
            <consortium name="RefSeq"/>
        </authorList>
    </citation>
    <scope>IDENTIFICATION</scope>
    <source>
        <strain evidence="13">11010-0011.00</strain>
        <tissue evidence="13">Whole body</tissue>
    </source>
</reference>
<keyword evidence="13" id="KW-0808">Transferase</keyword>
<evidence type="ECO:0000256" key="10">
    <source>
        <dbReference type="ARBA" id="ARBA00033173"/>
    </source>
</evidence>
<feature type="region of interest" description="Disordered" evidence="11">
    <location>
        <begin position="934"/>
        <end position="972"/>
    </location>
</feature>
<protein>
    <recommendedName>
        <fullName evidence="9">TATA box-binding protein-like 1</fullName>
    </recommendedName>
    <alternativeName>
        <fullName evidence="10">TBP-like factor</fullName>
    </alternativeName>
</protein>
<keyword evidence="4" id="KW-0963">Cytoplasm</keyword>
<evidence type="ECO:0000256" key="11">
    <source>
        <dbReference type="SAM" id="MobiDB-lite"/>
    </source>
</evidence>
<dbReference type="FunFam" id="3.30.310.10:FF:000009">
    <property type="entry name" value="TatA box-binding protein-like protein 1"/>
    <property type="match status" value="1"/>
</dbReference>
<comment type="subcellular location">
    <subcellularLocation>
        <location evidence="2">Cytoplasm</location>
    </subcellularLocation>
    <subcellularLocation>
        <location evidence="1">Nucleus</location>
    </subcellularLocation>
</comment>
<evidence type="ECO:0000256" key="8">
    <source>
        <dbReference type="ARBA" id="ARBA00023242"/>
    </source>
</evidence>
<feature type="region of interest" description="Disordered" evidence="11">
    <location>
        <begin position="1051"/>
        <end position="1108"/>
    </location>
</feature>
<evidence type="ECO:0000256" key="1">
    <source>
        <dbReference type="ARBA" id="ARBA00004123"/>
    </source>
</evidence>
<dbReference type="PANTHER" id="PTHR10126">
    <property type="entry name" value="TATA-BOX BINDING PROTEIN"/>
    <property type="match status" value="1"/>
</dbReference>
<organism evidence="12 13">
    <name type="scientific">Drosophila lebanonensis</name>
    <name type="common">Fruit fly</name>
    <name type="synonym">Scaptodrosophila lebanonensis</name>
    <dbReference type="NCBI Taxonomy" id="7225"/>
    <lineage>
        <taxon>Eukaryota</taxon>
        <taxon>Metazoa</taxon>
        <taxon>Ecdysozoa</taxon>
        <taxon>Arthropoda</taxon>
        <taxon>Hexapoda</taxon>
        <taxon>Insecta</taxon>
        <taxon>Pterygota</taxon>
        <taxon>Neoptera</taxon>
        <taxon>Endopterygota</taxon>
        <taxon>Diptera</taxon>
        <taxon>Brachycera</taxon>
        <taxon>Muscomorpha</taxon>
        <taxon>Ephydroidea</taxon>
        <taxon>Drosophilidae</taxon>
        <taxon>Scaptodrosophila</taxon>
    </lineage>
</organism>
<evidence type="ECO:0000256" key="9">
    <source>
        <dbReference type="ARBA" id="ARBA00023474"/>
    </source>
</evidence>
<evidence type="ECO:0000256" key="4">
    <source>
        <dbReference type="ARBA" id="ARBA00022490"/>
    </source>
</evidence>
<gene>
    <name evidence="13" type="primary">LOC115633296</name>
</gene>
<keyword evidence="12" id="KW-1185">Reference proteome</keyword>
<dbReference type="InterPro" id="IPR015445">
    <property type="entry name" value="TBP-like"/>
</dbReference>
<feature type="region of interest" description="Disordered" evidence="11">
    <location>
        <begin position="59"/>
        <end position="80"/>
    </location>
</feature>
<evidence type="ECO:0000313" key="12">
    <source>
        <dbReference type="Proteomes" id="UP000504634"/>
    </source>
</evidence>
<dbReference type="GO" id="GO:0006352">
    <property type="term" value="P:DNA-templated transcription initiation"/>
    <property type="evidence" value="ECO:0007669"/>
    <property type="project" value="InterPro"/>
</dbReference>
<feature type="region of interest" description="Disordered" evidence="11">
    <location>
        <begin position="1009"/>
        <end position="1028"/>
    </location>
</feature>
<dbReference type="Pfam" id="PF00352">
    <property type="entry name" value="TBP"/>
    <property type="match status" value="2"/>
</dbReference>
<dbReference type="GO" id="GO:0005634">
    <property type="term" value="C:nucleus"/>
    <property type="evidence" value="ECO:0007669"/>
    <property type="project" value="UniProtKB-SubCell"/>
</dbReference>
<dbReference type="AlphaFoldDB" id="A0A6J2UGN1"/>
<feature type="region of interest" description="Disordered" evidence="11">
    <location>
        <begin position="116"/>
        <end position="135"/>
    </location>
</feature>
<proteinExistence type="inferred from homology"/>
<dbReference type="InterPro" id="IPR000814">
    <property type="entry name" value="TBP"/>
</dbReference>
<dbReference type="CTD" id="31773"/>
<dbReference type="GO" id="GO:0016301">
    <property type="term" value="F:kinase activity"/>
    <property type="evidence" value="ECO:0007669"/>
    <property type="project" value="UniProtKB-KW"/>
</dbReference>
<feature type="region of interest" description="Disordered" evidence="11">
    <location>
        <begin position="355"/>
        <end position="386"/>
    </location>
</feature>
<dbReference type="InterPro" id="IPR012295">
    <property type="entry name" value="TBP_dom_sf"/>
</dbReference>
<dbReference type="GO" id="GO:0003677">
    <property type="term" value="F:DNA binding"/>
    <property type="evidence" value="ECO:0007669"/>
    <property type="project" value="UniProtKB-KW"/>
</dbReference>
<accession>A0A6J2UGN1</accession>